<accession>A0A0V7ZSR9</accession>
<evidence type="ECO:0000313" key="2">
    <source>
        <dbReference type="EMBL" id="KST69820.1"/>
    </source>
</evidence>
<dbReference type="OrthoDB" id="459488at2"/>
<evidence type="ECO:0008006" key="4">
    <source>
        <dbReference type="Google" id="ProtNLM"/>
    </source>
</evidence>
<dbReference type="SUPFAM" id="SSF48452">
    <property type="entry name" value="TPR-like"/>
    <property type="match status" value="2"/>
</dbReference>
<dbReference type="Proteomes" id="UP000053372">
    <property type="component" value="Unassembled WGS sequence"/>
</dbReference>
<reference evidence="1 3" key="1">
    <citation type="journal article" date="2015" name="Genome Announc.">
        <title>Draft Genome of the Euendolithic (true boring) Cyanobacterium Mastigocoleus testarum strain BC008.</title>
        <authorList>
            <person name="Guida B.S."/>
            <person name="Garcia-Pichel F."/>
        </authorList>
    </citation>
    <scope>NUCLEOTIDE SEQUENCE [LARGE SCALE GENOMIC DNA]</scope>
    <source>
        <strain evidence="1 3">BC008</strain>
    </source>
</reference>
<dbReference type="InterPro" id="IPR019734">
    <property type="entry name" value="TPR_rpt"/>
</dbReference>
<evidence type="ECO:0000313" key="1">
    <source>
        <dbReference type="EMBL" id="KST67544.1"/>
    </source>
</evidence>
<dbReference type="Gene3D" id="1.25.40.10">
    <property type="entry name" value="Tetratricopeptide repeat domain"/>
    <property type="match status" value="2"/>
</dbReference>
<comment type="caution">
    <text evidence="1">The sequence shown here is derived from an EMBL/GenBank/DDBJ whole genome shotgun (WGS) entry which is preliminary data.</text>
</comment>
<sequence length="456" mass="51678">MDEQRLRAYLTLIQELLRCPSGEELALLKEHSDLLDADFIKIMEHVANQAEEQGAQGAAYFLRNLAQQLKEAVEQASGNLESDPEDRYSAYIKLIETLLNCPSGSEAEVLRKNQELIDRGFILKVTQVAGMLEEIGEGRAANFLQNIAAPLAEGLITSLPPDVSKSHIDFLAEALRITSNSNANAKMVYPLLQNNLDKLNLQLAKAITEWVKDITTRVQPPIAQSIAVDIVHFSILIQRFPLGNHSDNLEIAVSGYHAALTIFERDRFPEQWAGTHNNLGNAYVERVQGDRADNLEQAIASYKAAAEVYGRDRAPDDWAMVQNNLGTAYFNRILDEKAENVEIAIECYLNALQIYQRELTPYKWAAIQFNLGNAYSDRIFDDREENIELAIEYYLAALEVYQRERTPNEWAMVQYNLGNTYRNRIRGDESENLDSANRCYLAALEIYKNNHFPSQE</sequence>
<evidence type="ECO:0000313" key="3">
    <source>
        <dbReference type="Proteomes" id="UP000053372"/>
    </source>
</evidence>
<dbReference type="AlphaFoldDB" id="A0A0V7ZSR9"/>
<gene>
    <name evidence="1" type="ORF">BC008_30575</name>
    <name evidence="2" type="ORF">BC008_36275</name>
</gene>
<name>A0A0V7ZSR9_9CYAN</name>
<dbReference type="InterPro" id="IPR011990">
    <property type="entry name" value="TPR-like_helical_dom_sf"/>
</dbReference>
<dbReference type="RefSeq" id="WP_058183170.1">
    <property type="nucleotide sequence ID" value="NZ_LMTZ01000013.1"/>
</dbReference>
<dbReference type="SMART" id="SM00028">
    <property type="entry name" value="TPR"/>
    <property type="match status" value="4"/>
</dbReference>
<organism evidence="1 3">
    <name type="scientific">Mastigocoleus testarum BC008</name>
    <dbReference type="NCBI Taxonomy" id="371196"/>
    <lineage>
        <taxon>Bacteria</taxon>
        <taxon>Bacillati</taxon>
        <taxon>Cyanobacteriota</taxon>
        <taxon>Cyanophyceae</taxon>
        <taxon>Nostocales</taxon>
        <taxon>Hapalosiphonaceae</taxon>
        <taxon>Mastigocoleus</taxon>
    </lineage>
</organism>
<keyword evidence="3" id="KW-1185">Reference proteome</keyword>
<proteinExistence type="predicted"/>
<protein>
    <recommendedName>
        <fullName evidence="4">Tetratricopeptide repeat protein</fullName>
    </recommendedName>
</protein>
<dbReference type="EMBL" id="LMTZ01000013">
    <property type="protein sequence ID" value="KST69820.1"/>
    <property type="molecule type" value="Genomic_DNA"/>
</dbReference>
<dbReference type="EMBL" id="LMTZ01000086">
    <property type="protein sequence ID" value="KST67544.1"/>
    <property type="molecule type" value="Genomic_DNA"/>
</dbReference>